<dbReference type="GO" id="GO:0017004">
    <property type="term" value="P:cytochrome complex assembly"/>
    <property type="evidence" value="ECO:0007669"/>
    <property type="project" value="UniProtKB-KW"/>
</dbReference>
<dbReference type="InterPro" id="IPR003567">
    <property type="entry name" value="Cyt_c_biogenesis"/>
</dbReference>
<proteinExistence type="inferred from homology"/>
<dbReference type="Pfam" id="PF01578">
    <property type="entry name" value="Cytochrom_C_asm"/>
    <property type="match status" value="1"/>
</dbReference>
<dbReference type="PRINTS" id="PR01410">
    <property type="entry name" value="CCBIOGENESIS"/>
</dbReference>
<keyword evidence="13" id="KW-0456">Lyase</keyword>
<reference evidence="13 14" key="1">
    <citation type="journal article" date="2011" name="BMC Genomics">
        <title>Genome sequencing reveals diversification of virulence factor content and possible host adaptation in distinct subpopulations of Salmonella enterica.</title>
        <authorList>
            <person name="den Bakker H.C."/>
            <person name="Moreno Switt A.I."/>
            <person name="Govoni G."/>
            <person name="Cummings C.A."/>
            <person name="Ranieri M.L."/>
            <person name="Degoricija L."/>
            <person name="Hoelzer K."/>
            <person name="Rodriguez-Rivera L.D."/>
            <person name="Brown S."/>
            <person name="Bolchacova E."/>
            <person name="Furtado M.R."/>
            <person name="Wiedmann M."/>
        </authorList>
    </citation>
    <scope>NUCLEOTIDE SEQUENCE [LARGE SCALE GENOMIC DNA]</scope>
    <source>
        <strain evidence="13 14">R8-3404</strain>
    </source>
</reference>
<dbReference type="EMBL" id="AFCV01000005">
    <property type="protein sequence ID" value="EHC97028.1"/>
    <property type="molecule type" value="Genomic_DNA"/>
</dbReference>
<dbReference type="Proteomes" id="UP000003915">
    <property type="component" value="Unassembled WGS sequence"/>
</dbReference>
<dbReference type="GO" id="GO:0015232">
    <property type="term" value="F:heme transmembrane transporter activity"/>
    <property type="evidence" value="ECO:0007669"/>
    <property type="project" value="InterPro"/>
</dbReference>
<evidence type="ECO:0000256" key="10">
    <source>
        <dbReference type="SAM" id="Phobius"/>
    </source>
</evidence>
<feature type="transmembrane region" description="Helical" evidence="10">
    <location>
        <begin position="43"/>
        <end position="65"/>
    </location>
</feature>
<keyword evidence="3" id="KW-1003">Cell membrane</keyword>
<feature type="domain" description="Cytochrome c-type biogenesis protein CcmF C-terminal" evidence="12">
    <location>
        <begin position="183"/>
        <end position="497"/>
    </location>
</feature>
<gene>
    <name evidence="13" type="ORF">LTSEUGA_6114</name>
</gene>
<comment type="similarity">
    <text evidence="2">Belongs to the CcmF/CycK/Ccl1/NrfE/CcsA family.</text>
</comment>
<keyword evidence="8 10" id="KW-0472">Membrane</keyword>
<dbReference type="GO" id="GO:0005886">
    <property type="term" value="C:plasma membrane"/>
    <property type="evidence" value="ECO:0007669"/>
    <property type="project" value="UniProtKB-SubCell"/>
</dbReference>
<dbReference type="GO" id="GO:0020037">
    <property type="term" value="F:heme binding"/>
    <property type="evidence" value="ECO:0007669"/>
    <property type="project" value="InterPro"/>
</dbReference>
<dbReference type="InterPro" id="IPR003568">
    <property type="entry name" value="Cyt_c_biogenesis_CcmF"/>
</dbReference>
<dbReference type="GO" id="GO:0016829">
    <property type="term" value="F:lyase activity"/>
    <property type="evidence" value="ECO:0007669"/>
    <property type="project" value="UniProtKB-KW"/>
</dbReference>
<protein>
    <submittedName>
        <fullName evidence="13">Cytochrome c heme lyase subunit CcmF</fullName>
    </submittedName>
</protein>
<comment type="caution">
    <text evidence="13">The sequence shown here is derived from an EMBL/GenBank/DDBJ whole genome shotgun (WGS) entry which is preliminary data.</text>
</comment>
<feature type="transmembrane region" description="Helical" evidence="10">
    <location>
        <begin position="476"/>
        <end position="496"/>
    </location>
</feature>
<feature type="domain" description="Cytochrome c assembly protein" evidence="11">
    <location>
        <begin position="12"/>
        <end position="163"/>
    </location>
</feature>
<dbReference type="InterPro" id="IPR002541">
    <property type="entry name" value="Cyt_c_assembly"/>
</dbReference>
<feature type="transmembrane region" description="Helical" evidence="10">
    <location>
        <begin position="349"/>
        <end position="370"/>
    </location>
</feature>
<comment type="subcellular location">
    <subcellularLocation>
        <location evidence="1">Cell inner membrane</location>
        <topology evidence="1">Multi-pass membrane protein</topology>
    </subcellularLocation>
</comment>
<feature type="transmembrane region" description="Helical" evidence="10">
    <location>
        <begin position="291"/>
        <end position="309"/>
    </location>
</feature>
<feature type="transmembrane region" description="Helical" evidence="10">
    <location>
        <begin position="220"/>
        <end position="241"/>
    </location>
</feature>
<evidence type="ECO:0000256" key="8">
    <source>
        <dbReference type="ARBA" id="ARBA00023136"/>
    </source>
</evidence>
<dbReference type="AlphaFoldDB" id="A0A6C8H7N7"/>
<evidence type="ECO:0000259" key="12">
    <source>
        <dbReference type="Pfam" id="PF16327"/>
    </source>
</evidence>
<evidence type="ECO:0000256" key="9">
    <source>
        <dbReference type="ARBA" id="ARBA00037230"/>
    </source>
</evidence>
<keyword evidence="4" id="KW-0997">Cell inner membrane</keyword>
<keyword evidence="7 10" id="KW-1133">Transmembrane helix</keyword>
<dbReference type="NCBIfam" id="TIGR00353">
    <property type="entry name" value="nrfE"/>
    <property type="match status" value="1"/>
</dbReference>
<organism evidence="13 14">
    <name type="scientific">Salmonella enterica subsp. enterica serovar Uganda str. R8-3404</name>
    <dbReference type="NCBI Taxonomy" id="913083"/>
    <lineage>
        <taxon>Bacteria</taxon>
        <taxon>Pseudomonadati</taxon>
        <taxon>Pseudomonadota</taxon>
        <taxon>Gammaproteobacteria</taxon>
        <taxon>Enterobacterales</taxon>
        <taxon>Enterobacteriaceae</taxon>
        <taxon>Salmonella</taxon>
    </lineage>
</organism>
<feature type="transmembrane region" description="Helical" evidence="10">
    <location>
        <begin position="181"/>
        <end position="199"/>
    </location>
</feature>
<name>A0A6C8H7N7_SALET</name>
<feature type="transmembrane region" description="Helical" evidence="10">
    <location>
        <begin position="261"/>
        <end position="279"/>
    </location>
</feature>
<feature type="transmembrane region" description="Helical" evidence="10">
    <location>
        <begin position="77"/>
        <end position="97"/>
    </location>
</feature>
<feature type="transmembrane region" description="Helical" evidence="10">
    <location>
        <begin position="141"/>
        <end position="161"/>
    </location>
</feature>
<dbReference type="Pfam" id="PF16327">
    <property type="entry name" value="CcmF_C"/>
    <property type="match status" value="1"/>
</dbReference>
<feature type="transmembrane region" description="Helical" evidence="10">
    <location>
        <begin position="315"/>
        <end position="337"/>
    </location>
</feature>
<dbReference type="PANTHER" id="PTHR43653">
    <property type="entry name" value="CYTOCHROME C ASSEMBLY PROTEIN-RELATED"/>
    <property type="match status" value="1"/>
</dbReference>
<evidence type="ECO:0000313" key="13">
    <source>
        <dbReference type="EMBL" id="EHC97028.1"/>
    </source>
</evidence>
<evidence type="ECO:0000256" key="2">
    <source>
        <dbReference type="ARBA" id="ARBA00009186"/>
    </source>
</evidence>
<evidence type="ECO:0000256" key="7">
    <source>
        <dbReference type="ARBA" id="ARBA00022989"/>
    </source>
</evidence>
<evidence type="ECO:0000256" key="5">
    <source>
        <dbReference type="ARBA" id="ARBA00022692"/>
    </source>
</evidence>
<evidence type="ECO:0000313" key="14">
    <source>
        <dbReference type="Proteomes" id="UP000003915"/>
    </source>
</evidence>
<keyword evidence="5 10" id="KW-0812">Transmembrane</keyword>
<sequence length="510" mass="56040">MMPEYGHALLCLALGVALLLSVYPLWGVAPPLLYMGYVGHPPLLYMGYVGFSVAFAFAIAALLSGRLDSAFTRFARPWTLAAWVFLTLGIVLGSAWAYYELGWGGWWFWDPVENASFMPWLAGTALLHSLAVTEQRAGFKAWTLLLSICAFSLCLLGTFLVRSGVLVSVHAFASDPARGMFILAFMVLVTGGSLLLFAVRGHRVRSRVNNALWSRESLLLGNNVLLMAAMLVVLLGTLLPLVHKQLGLGSISVGEPFFNTMFTWLMVPFALLLGVGPLVRWGRDRPRNIRTLLLTALVSTLVLSVLLPWLLEDKIIAMTAVGMAMACWIAVLAVAEAVQRVSRGTKTSLSYWGMVAAHLGLAVTITGIAFSQNYSVERDVRMRAGDSVTIHDYRFTFREVRDITGPNYRGGVALIGVTRHGEPEAVLHAEKRLYNTSRMVMTEAAIDGGLTRDLYAALGEELDNGAWAVRLYYKPFVRWIWAGGLLMALGGLLCLADPRYRRRKPLPEAG</sequence>
<evidence type="ECO:0000256" key="3">
    <source>
        <dbReference type="ARBA" id="ARBA00022475"/>
    </source>
</evidence>
<dbReference type="InterPro" id="IPR032523">
    <property type="entry name" value="CcmF_C"/>
</dbReference>
<dbReference type="PANTHER" id="PTHR43653:SF1">
    <property type="entry name" value="CYTOCHROME C-TYPE BIOGENESIS PROTEIN CCMF"/>
    <property type="match status" value="1"/>
</dbReference>
<feature type="transmembrane region" description="Helical" evidence="10">
    <location>
        <begin position="117"/>
        <end position="134"/>
    </location>
</feature>
<evidence type="ECO:0000256" key="4">
    <source>
        <dbReference type="ARBA" id="ARBA00022519"/>
    </source>
</evidence>
<accession>A0A6C8H7N7</accession>
<comment type="function">
    <text evidence="9">Required for the biogenesis of c-type cytochromes. Possible subunit of a heme lyase.</text>
</comment>
<keyword evidence="6" id="KW-0201">Cytochrome c-type biogenesis</keyword>
<evidence type="ECO:0000256" key="1">
    <source>
        <dbReference type="ARBA" id="ARBA00004429"/>
    </source>
</evidence>
<evidence type="ECO:0000259" key="11">
    <source>
        <dbReference type="Pfam" id="PF01578"/>
    </source>
</evidence>
<evidence type="ECO:0000256" key="6">
    <source>
        <dbReference type="ARBA" id="ARBA00022748"/>
    </source>
</evidence>